<evidence type="ECO:0000259" key="14">
    <source>
        <dbReference type="SMART" id="SM00849"/>
    </source>
</evidence>
<evidence type="ECO:0000256" key="13">
    <source>
        <dbReference type="ARBA" id="ARBA00055160"/>
    </source>
</evidence>
<keyword evidence="12" id="KW-0046">Antibiotic resistance</keyword>
<evidence type="ECO:0000256" key="11">
    <source>
        <dbReference type="ARBA" id="ARBA00022833"/>
    </source>
</evidence>
<reference evidence="15" key="1">
    <citation type="submission" date="2019-08" db="EMBL/GenBank/DDBJ databases">
        <authorList>
            <person name="Zhou D."/>
            <person name="Chen F."/>
        </authorList>
    </citation>
    <scope>NUCLEOTIDE SEQUENCE</scope>
    <source>
        <strain evidence="15">QJ20133</strain>
        <plasmid evidence="15">pJ20133-VIM</plasmid>
    </source>
</reference>
<dbReference type="Gene3D" id="3.60.15.10">
    <property type="entry name" value="Ribonuclease Z/Hydroxyacylglutathione hydrolase-like"/>
    <property type="match status" value="1"/>
</dbReference>
<comment type="catalytic activity">
    <reaction evidence="1">
        <text>a beta-lactam + H2O = a substituted beta-amino acid</text>
        <dbReference type="Rhea" id="RHEA:20401"/>
        <dbReference type="ChEBI" id="CHEBI:15377"/>
        <dbReference type="ChEBI" id="CHEBI:35627"/>
        <dbReference type="ChEBI" id="CHEBI:140347"/>
        <dbReference type="EC" id="3.5.2.6"/>
    </reaction>
</comment>
<evidence type="ECO:0000256" key="4">
    <source>
        <dbReference type="ARBA" id="ARBA00005250"/>
    </source>
</evidence>
<evidence type="ECO:0000256" key="1">
    <source>
        <dbReference type="ARBA" id="ARBA00001526"/>
    </source>
</evidence>
<comment type="similarity">
    <text evidence="4">Belongs to the metallo-beta-lactamase superfamily. Class-B beta-lactamase family.</text>
</comment>
<comment type="subcellular location">
    <subcellularLocation>
        <location evidence="3">Periplasm</location>
    </subcellularLocation>
</comment>
<evidence type="ECO:0000256" key="3">
    <source>
        <dbReference type="ARBA" id="ARBA00004418"/>
    </source>
</evidence>
<evidence type="ECO:0000256" key="8">
    <source>
        <dbReference type="ARBA" id="ARBA00022729"/>
    </source>
</evidence>
<dbReference type="SMART" id="SM00849">
    <property type="entry name" value="Lactamase_B"/>
    <property type="match status" value="1"/>
</dbReference>
<dbReference type="InterPro" id="IPR058199">
    <property type="entry name" value="BlaB//VIM/IMP-1"/>
</dbReference>
<dbReference type="NCBIfam" id="NF033088">
    <property type="entry name" value="bla_subclass_B1"/>
    <property type="match status" value="1"/>
</dbReference>
<proteinExistence type="inferred from homology"/>
<dbReference type="InterPro" id="IPR049721">
    <property type="entry name" value="VIM-1/2_MBL"/>
</dbReference>
<dbReference type="FunFam" id="3.60.15.10:FF:000020">
    <property type="entry name" value="Class B metallo-beta-lactamase"/>
    <property type="match status" value="1"/>
</dbReference>
<geneLocation type="plasmid" evidence="15">
    <name>pJ20133-VIM</name>
</geneLocation>
<keyword evidence="8" id="KW-0732">Signal</keyword>
<evidence type="ECO:0000256" key="2">
    <source>
        <dbReference type="ARBA" id="ARBA00001947"/>
    </source>
</evidence>
<keyword evidence="9" id="KW-0574">Periplasm</keyword>
<dbReference type="NCBIfam" id="NF012229">
    <property type="entry name" value="bla_class_B_core"/>
    <property type="match status" value="1"/>
</dbReference>
<dbReference type="InterPro" id="IPR001279">
    <property type="entry name" value="Metallo-B-lactamas"/>
</dbReference>
<comment type="subunit">
    <text evidence="5">Monomer.</text>
</comment>
<feature type="domain" description="Metallo-beta-lactamase" evidence="14">
    <location>
        <begin position="242"/>
        <end position="414"/>
    </location>
</feature>
<dbReference type="GO" id="GO:0017001">
    <property type="term" value="P:antibiotic catabolic process"/>
    <property type="evidence" value="ECO:0007669"/>
    <property type="project" value="UniProtKB-ARBA"/>
</dbReference>
<dbReference type="GO" id="GO:0042597">
    <property type="term" value="C:periplasmic space"/>
    <property type="evidence" value="ECO:0007669"/>
    <property type="project" value="UniProtKB-SubCell"/>
</dbReference>
<dbReference type="AlphaFoldDB" id="A0A6B7PW49"/>
<dbReference type="GO" id="GO:0008800">
    <property type="term" value="F:beta-lactamase activity"/>
    <property type="evidence" value="ECO:0007669"/>
    <property type="project" value="UniProtKB-EC"/>
</dbReference>
<dbReference type="InterPro" id="IPR058044">
    <property type="entry name" value="VIM-1/2/7"/>
</dbReference>
<comment type="cofactor">
    <cofactor evidence="2">
        <name>Zn(2+)</name>
        <dbReference type="ChEBI" id="CHEBI:29105"/>
    </cofactor>
</comment>
<dbReference type="GO" id="GO:0046872">
    <property type="term" value="F:metal ion binding"/>
    <property type="evidence" value="ECO:0007669"/>
    <property type="project" value="UniProtKB-KW"/>
</dbReference>
<organism evidence="15">
    <name type="scientific">Pseudomonas monteilii</name>
    <dbReference type="NCBI Taxonomy" id="76759"/>
    <lineage>
        <taxon>Bacteria</taxon>
        <taxon>Pseudomonadati</taxon>
        <taxon>Pseudomonadota</taxon>
        <taxon>Gammaproteobacteria</taxon>
        <taxon>Pseudomonadales</taxon>
        <taxon>Pseudomonadaceae</taxon>
        <taxon>Pseudomonas</taxon>
    </lineage>
</organism>
<evidence type="ECO:0000256" key="6">
    <source>
        <dbReference type="ARBA" id="ARBA00012865"/>
    </source>
</evidence>
<sequence length="440" mass="47367">MSRAPVRDRRISVRKSRPACCCPHCCSTRRRSTRVCRAFDPPVCGGVLLRQRCVLGGLVRCAKCAASGRRCSSGKSRRALGSWSRMHRIRLRHSTYQQRKHLGAPGGWIHGGCSSTLLPETVVRGAALVPNNSFKPNLLPYTKAMAEKACHGFGSTTQVGLTRALCRTHPHGVLMFKLLSKLLVYLTASIMAIASPLAFSVDSSGEYPTVSEIPVGEVRLYQIADGVWSHIATQSFDGAVYPSNGLIVRDGDELLLIDTAWGAKNTAALLAEIEKQIGLPVTRAVSTHFHDDRVGGVDVLRAAGVATYASPSTRRLAEVEGNEIPTHSLEGLSSSGDAVRFGPVELFYPGAAHSTDNLVVYVPSASVLYGGCAIYELSRTSAGNVADADLAEWPTSIERIQQHYPEAQFVIPGHGLPGGLDLLKHTTNVVKAHTNRSVVE</sequence>
<keyword evidence="7" id="KW-0479">Metal-binding</keyword>
<dbReference type="NCBIfam" id="NF012100">
    <property type="entry name" value="blaVIM"/>
    <property type="match status" value="1"/>
</dbReference>
<dbReference type="CDD" id="cd16303">
    <property type="entry name" value="VIM_type_MBL-B1"/>
    <property type="match status" value="1"/>
</dbReference>
<evidence type="ECO:0000256" key="10">
    <source>
        <dbReference type="ARBA" id="ARBA00022801"/>
    </source>
</evidence>
<dbReference type="EMBL" id="MN310371">
    <property type="protein sequence ID" value="QFX76470.1"/>
    <property type="molecule type" value="Genomic_DNA"/>
</dbReference>
<dbReference type="InterPro" id="IPR050855">
    <property type="entry name" value="NDM-1-like"/>
</dbReference>
<gene>
    <name evidence="15" type="primary">blaVIM</name>
</gene>
<evidence type="ECO:0000256" key="12">
    <source>
        <dbReference type="ARBA" id="ARBA00023251"/>
    </source>
</evidence>
<dbReference type="GO" id="GO:0046677">
    <property type="term" value="P:response to antibiotic"/>
    <property type="evidence" value="ECO:0007669"/>
    <property type="project" value="UniProtKB-KW"/>
</dbReference>
<comment type="function">
    <text evidence="13">Class B beta-lactamase which confers resistance to the beta-lactam antibiotics, including penicillins, cephalosporins and carbapenems. Acts via hydrolysis of the beta-lactam ring. Has penicillin-, cephalosporin- and carbapenem-hydrolyzing activities.</text>
</comment>
<dbReference type="PANTHER" id="PTHR42951:SF4">
    <property type="entry name" value="ACYL-COENZYME A THIOESTERASE MBLAC2"/>
    <property type="match status" value="1"/>
</dbReference>
<protein>
    <recommendedName>
        <fullName evidence="6">beta-lactamase</fullName>
        <ecNumber evidence="6">3.5.2.6</ecNumber>
    </recommendedName>
</protein>
<dbReference type="Pfam" id="PF00753">
    <property type="entry name" value="Lactamase_B"/>
    <property type="match status" value="1"/>
</dbReference>
<dbReference type="SUPFAM" id="SSF56281">
    <property type="entry name" value="Metallo-hydrolase/oxidoreductase"/>
    <property type="match status" value="1"/>
</dbReference>
<keyword evidence="10" id="KW-0378">Hydrolase</keyword>
<evidence type="ECO:0000256" key="9">
    <source>
        <dbReference type="ARBA" id="ARBA00022764"/>
    </source>
</evidence>
<evidence type="ECO:0000313" key="15">
    <source>
        <dbReference type="EMBL" id="QFX76470.1"/>
    </source>
</evidence>
<dbReference type="PANTHER" id="PTHR42951">
    <property type="entry name" value="METALLO-BETA-LACTAMASE DOMAIN-CONTAINING"/>
    <property type="match status" value="1"/>
</dbReference>
<dbReference type="EC" id="3.5.2.6" evidence="6"/>
<dbReference type="InterPro" id="IPR036866">
    <property type="entry name" value="RibonucZ/Hydroxyglut_hydro"/>
</dbReference>
<evidence type="ECO:0000256" key="7">
    <source>
        <dbReference type="ARBA" id="ARBA00022723"/>
    </source>
</evidence>
<keyword evidence="11" id="KW-0862">Zinc</keyword>
<evidence type="ECO:0000256" key="5">
    <source>
        <dbReference type="ARBA" id="ARBA00011245"/>
    </source>
</evidence>
<name>A0A6B7PW49_9PSED</name>
<keyword evidence="15" id="KW-0614">Plasmid</keyword>
<accession>A0A6B7PW49</accession>